<dbReference type="HAMAP" id="MF_00097">
    <property type="entry name" value="TMP_synthase"/>
    <property type="match status" value="1"/>
</dbReference>
<dbReference type="GO" id="GO:0005737">
    <property type="term" value="C:cytoplasm"/>
    <property type="evidence" value="ECO:0007669"/>
    <property type="project" value="TreeGrafter"/>
</dbReference>
<keyword evidence="14" id="KW-1185">Reference proteome</keyword>
<dbReference type="Proteomes" id="UP000269374">
    <property type="component" value="Chromosome"/>
</dbReference>
<dbReference type="Gene3D" id="3.20.20.70">
    <property type="entry name" value="Aldolase class I"/>
    <property type="match status" value="1"/>
</dbReference>
<gene>
    <name evidence="9 13" type="primary">thiE</name>
    <name evidence="13" type="ORF">D7I46_00485</name>
</gene>
<dbReference type="InterPro" id="IPR022998">
    <property type="entry name" value="ThiamineP_synth_TenI"/>
</dbReference>
<evidence type="ECO:0000256" key="3">
    <source>
        <dbReference type="ARBA" id="ARBA00022723"/>
    </source>
</evidence>
<comment type="function">
    <text evidence="9">Condenses 4-methyl-5-(beta-hydroxyethyl)thiazole monophosphate (THZ-P) and 2-methyl-4-amino-5-hydroxymethyl pyrimidine pyrophosphate (HMP-PP) to form thiamine monophosphate (TMP).</text>
</comment>
<comment type="similarity">
    <text evidence="9 10">Belongs to the thiamine-phosphate synthase family.</text>
</comment>
<evidence type="ECO:0000313" key="13">
    <source>
        <dbReference type="EMBL" id="AYF99699.1"/>
    </source>
</evidence>
<dbReference type="SUPFAM" id="SSF51391">
    <property type="entry name" value="Thiamin phosphate synthase"/>
    <property type="match status" value="1"/>
</dbReference>
<feature type="binding site" evidence="9">
    <location>
        <begin position="141"/>
        <end position="143"/>
    </location>
    <ligand>
        <name>2-[(2R,5Z)-2-carboxy-4-methylthiazol-5(2H)-ylidene]ethyl phosphate</name>
        <dbReference type="ChEBI" id="CHEBI:62899"/>
    </ligand>
</feature>
<dbReference type="EC" id="2.5.1.3" evidence="9"/>
<dbReference type="GO" id="GO:0004789">
    <property type="term" value="F:thiamine-phosphate diphosphorylase activity"/>
    <property type="evidence" value="ECO:0007669"/>
    <property type="project" value="UniProtKB-UniRule"/>
</dbReference>
<evidence type="ECO:0000256" key="5">
    <source>
        <dbReference type="ARBA" id="ARBA00022977"/>
    </source>
</evidence>
<proteinExistence type="inferred from homology"/>
<dbReference type="InterPro" id="IPR036206">
    <property type="entry name" value="ThiamineP_synth_sf"/>
</dbReference>
<feature type="binding site" evidence="9">
    <location>
        <begin position="41"/>
        <end position="45"/>
    </location>
    <ligand>
        <name>4-amino-2-methyl-5-(diphosphooxymethyl)pyrimidine</name>
        <dbReference type="ChEBI" id="CHEBI:57841"/>
    </ligand>
</feature>
<dbReference type="OrthoDB" id="9812206at2"/>
<dbReference type="AlphaFoldDB" id="A0A387BFK6"/>
<comment type="pathway">
    <text evidence="1 9 11">Cofactor biosynthesis; thiamine diphosphate biosynthesis; thiamine phosphate from 4-amino-2-methyl-5-diphosphomethylpyrimidine and 4-methyl-5-(2-phosphoethyl)-thiazole: step 1/1.</text>
</comment>
<comment type="catalytic activity">
    <reaction evidence="6 9 10">
        <text>4-methyl-5-(2-phosphooxyethyl)-thiazole + 4-amino-2-methyl-5-(diphosphooxymethyl)pyrimidine + H(+) = thiamine phosphate + diphosphate</text>
        <dbReference type="Rhea" id="RHEA:22328"/>
        <dbReference type="ChEBI" id="CHEBI:15378"/>
        <dbReference type="ChEBI" id="CHEBI:33019"/>
        <dbReference type="ChEBI" id="CHEBI:37575"/>
        <dbReference type="ChEBI" id="CHEBI:57841"/>
        <dbReference type="ChEBI" id="CHEBI:58296"/>
        <dbReference type="EC" id="2.5.1.3"/>
    </reaction>
</comment>
<dbReference type="GO" id="GO:0000287">
    <property type="term" value="F:magnesium ion binding"/>
    <property type="evidence" value="ECO:0007669"/>
    <property type="project" value="UniProtKB-UniRule"/>
</dbReference>
<dbReference type="InterPro" id="IPR013785">
    <property type="entry name" value="Aldolase_TIM"/>
</dbReference>
<keyword evidence="2 9" id="KW-0808">Transferase</keyword>
<dbReference type="PANTHER" id="PTHR20857">
    <property type="entry name" value="THIAMINE-PHOSPHATE PYROPHOSPHORYLASE"/>
    <property type="match status" value="1"/>
</dbReference>
<keyword evidence="3 9" id="KW-0479">Metal-binding</keyword>
<organism evidence="13 14">
    <name type="scientific">Lactococcus allomyrinae</name>
    <dbReference type="NCBI Taxonomy" id="2419773"/>
    <lineage>
        <taxon>Bacteria</taxon>
        <taxon>Bacillati</taxon>
        <taxon>Bacillota</taxon>
        <taxon>Bacilli</taxon>
        <taxon>Lactobacillales</taxon>
        <taxon>Streptococcaceae</taxon>
        <taxon>Lactococcus</taxon>
    </lineage>
</organism>
<evidence type="ECO:0000256" key="7">
    <source>
        <dbReference type="ARBA" id="ARBA00047851"/>
    </source>
</evidence>
<dbReference type="CDD" id="cd00564">
    <property type="entry name" value="TMP_TenI"/>
    <property type="match status" value="1"/>
</dbReference>
<evidence type="ECO:0000259" key="12">
    <source>
        <dbReference type="Pfam" id="PF02581"/>
    </source>
</evidence>
<dbReference type="EMBL" id="CP032627">
    <property type="protein sequence ID" value="AYF99699.1"/>
    <property type="molecule type" value="Genomic_DNA"/>
</dbReference>
<dbReference type="GO" id="GO:0009229">
    <property type="term" value="P:thiamine diphosphate biosynthetic process"/>
    <property type="evidence" value="ECO:0007669"/>
    <property type="project" value="UniProtKB-UniRule"/>
</dbReference>
<evidence type="ECO:0000256" key="8">
    <source>
        <dbReference type="ARBA" id="ARBA00047883"/>
    </source>
</evidence>
<feature type="binding site" evidence="9">
    <location>
        <position position="76"/>
    </location>
    <ligand>
        <name>4-amino-2-methyl-5-(diphosphooxymethyl)pyrimidine</name>
        <dbReference type="ChEBI" id="CHEBI:57841"/>
    </ligand>
</feature>
<feature type="domain" description="Thiamine phosphate synthase/TenI" evidence="12">
    <location>
        <begin position="9"/>
        <end position="193"/>
    </location>
</feature>
<dbReference type="GO" id="GO:0009228">
    <property type="term" value="P:thiamine biosynthetic process"/>
    <property type="evidence" value="ECO:0007669"/>
    <property type="project" value="UniProtKB-KW"/>
</dbReference>
<feature type="binding site" evidence="9">
    <location>
        <position position="96"/>
    </location>
    <ligand>
        <name>Mg(2+)</name>
        <dbReference type="ChEBI" id="CHEBI:18420"/>
    </ligand>
</feature>
<feature type="binding site" evidence="9">
    <location>
        <begin position="192"/>
        <end position="193"/>
    </location>
    <ligand>
        <name>2-[(2R,5Z)-2-carboxy-4-methylthiazol-5(2H)-ylidene]ethyl phosphate</name>
        <dbReference type="ChEBI" id="CHEBI:62899"/>
    </ligand>
</feature>
<evidence type="ECO:0000256" key="9">
    <source>
        <dbReference type="HAMAP-Rule" id="MF_00097"/>
    </source>
</evidence>
<dbReference type="PANTHER" id="PTHR20857:SF15">
    <property type="entry name" value="THIAMINE-PHOSPHATE SYNTHASE"/>
    <property type="match status" value="1"/>
</dbReference>
<feature type="binding site" evidence="9">
    <location>
        <position position="144"/>
    </location>
    <ligand>
        <name>4-amino-2-methyl-5-(diphosphooxymethyl)pyrimidine</name>
        <dbReference type="ChEBI" id="CHEBI:57841"/>
    </ligand>
</feature>
<feature type="binding site" evidence="9">
    <location>
        <position position="115"/>
    </location>
    <ligand>
        <name>4-amino-2-methyl-5-(diphosphooxymethyl)pyrimidine</name>
        <dbReference type="ChEBI" id="CHEBI:57841"/>
    </ligand>
</feature>
<evidence type="ECO:0000256" key="11">
    <source>
        <dbReference type="RuleBase" id="RU004253"/>
    </source>
</evidence>
<comment type="catalytic activity">
    <reaction evidence="7 9 10">
        <text>2-(2-carboxy-4-methylthiazol-5-yl)ethyl phosphate + 4-amino-2-methyl-5-(diphosphooxymethyl)pyrimidine + 2 H(+) = thiamine phosphate + CO2 + diphosphate</text>
        <dbReference type="Rhea" id="RHEA:47848"/>
        <dbReference type="ChEBI" id="CHEBI:15378"/>
        <dbReference type="ChEBI" id="CHEBI:16526"/>
        <dbReference type="ChEBI" id="CHEBI:33019"/>
        <dbReference type="ChEBI" id="CHEBI:37575"/>
        <dbReference type="ChEBI" id="CHEBI:57841"/>
        <dbReference type="ChEBI" id="CHEBI:62890"/>
        <dbReference type="EC" id="2.5.1.3"/>
    </reaction>
</comment>
<sequence length="215" mass="23327">MNKEFLRCYFIAGPQNFPGLSIWEAQEKIVLIMKSGVTAYQFRDKGTVYQNDRQRLELAQSLRDTARKLGIPFIVNDDVGLAITLKADGVHLGQNDEKLSDARQKVGRSMIIGLSVNNATELAKAQESQADYLGVGPVYPTLTKTDATHPIGVQELGKMMPQNHLPIVGIGGIGLSVLPELVHIGIDGIAVISLLTGSNHPDTVAKTVLDTFKAH</sequence>
<evidence type="ECO:0000256" key="1">
    <source>
        <dbReference type="ARBA" id="ARBA00005165"/>
    </source>
</evidence>
<evidence type="ECO:0000256" key="6">
    <source>
        <dbReference type="ARBA" id="ARBA00047334"/>
    </source>
</evidence>
<keyword evidence="5 9" id="KW-0784">Thiamine biosynthesis</keyword>
<dbReference type="Pfam" id="PF02581">
    <property type="entry name" value="TMP-TENI"/>
    <property type="match status" value="1"/>
</dbReference>
<reference evidence="13 14" key="1">
    <citation type="submission" date="2018-09" db="EMBL/GenBank/DDBJ databases">
        <title>Genome sequencing of strain 1JSPR-7.</title>
        <authorList>
            <person name="Heo J."/>
            <person name="Kim S.-J."/>
            <person name="Kwon S.-W."/>
        </authorList>
    </citation>
    <scope>NUCLEOTIDE SEQUENCE [LARGE SCALE GENOMIC DNA]</scope>
    <source>
        <strain evidence="13 14">1JSPR-7</strain>
    </source>
</reference>
<feature type="binding site" evidence="9">
    <location>
        <position position="77"/>
    </location>
    <ligand>
        <name>Mg(2+)</name>
        <dbReference type="ChEBI" id="CHEBI:18420"/>
    </ligand>
</feature>
<protein>
    <recommendedName>
        <fullName evidence="9">Thiamine-phosphate synthase</fullName>
        <shortName evidence="9">TP synthase</shortName>
        <shortName evidence="9">TPS</shortName>
        <ecNumber evidence="9">2.5.1.3</ecNumber>
    </recommendedName>
    <alternativeName>
        <fullName evidence="9">Thiamine-phosphate pyrophosphorylase</fullName>
        <shortName evidence="9">TMP pyrophosphorylase</shortName>
        <shortName evidence="9">TMP-PPase</shortName>
    </alternativeName>
</protein>
<dbReference type="NCBIfam" id="TIGR00693">
    <property type="entry name" value="thiE"/>
    <property type="match status" value="1"/>
</dbReference>
<dbReference type="KEGG" id="lact:D7I46_00485"/>
<evidence type="ECO:0000256" key="10">
    <source>
        <dbReference type="RuleBase" id="RU003826"/>
    </source>
</evidence>
<comment type="catalytic activity">
    <reaction evidence="8 9 10">
        <text>2-[(2R,5Z)-2-carboxy-4-methylthiazol-5(2H)-ylidene]ethyl phosphate + 4-amino-2-methyl-5-(diphosphooxymethyl)pyrimidine + 2 H(+) = thiamine phosphate + CO2 + diphosphate</text>
        <dbReference type="Rhea" id="RHEA:47844"/>
        <dbReference type="ChEBI" id="CHEBI:15378"/>
        <dbReference type="ChEBI" id="CHEBI:16526"/>
        <dbReference type="ChEBI" id="CHEBI:33019"/>
        <dbReference type="ChEBI" id="CHEBI:37575"/>
        <dbReference type="ChEBI" id="CHEBI:57841"/>
        <dbReference type="ChEBI" id="CHEBI:62899"/>
        <dbReference type="EC" id="2.5.1.3"/>
    </reaction>
</comment>
<dbReference type="UniPathway" id="UPA00060">
    <property type="reaction ID" value="UER00141"/>
</dbReference>
<dbReference type="RefSeq" id="WP_120771089.1">
    <property type="nucleotide sequence ID" value="NZ_CP032627.1"/>
</dbReference>
<evidence type="ECO:0000256" key="4">
    <source>
        <dbReference type="ARBA" id="ARBA00022842"/>
    </source>
</evidence>
<comment type="cofactor">
    <cofactor evidence="9">
        <name>Mg(2+)</name>
        <dbReference type="ChEBI" id="CHEBI:18420"/>
    </cofactor>
    <text evidence="9">Binds 1 Mg(2+) ion per subunit.</text>
</comment>
<accession>A0A387BFK6</accession>
<dbReference type="FunFam" id="3.20.20.70:FF:000096">
    <property type="entry name" value="Thiamine-phosphate synthase"/>
    <property type="match status" value="1"/>
</dbReference>
<evidence type="ECO:0000313" key="14">
    <source>
        <dbReference type="Proteomes" id="UP000269374"/>
    </source>
</evidence>
<keyword evidence="4 9" id="KW-0460">Magnesium</keyword>
<feature type="binding site" evidence="9">
    <location>
        <position position="172"/>
    </location>
    <ligand>
        <name>2-[(2R,5Z)-2-carboxy-4-methylthiazol-5(2H)-ylidene]ethyl phosphate</name>
        <dbReference type="ChEBI" id="CHEBI:62899"/>
    </ligand>
</feature>
<name>A0A387BFK6_9LACT</name>
<evidence type="ECO:0000256" key="2">
    <source>
        <dbReference type="ARBA" id="ARBA00022679"/>
    </source>
</evidence>
<dbReference type="InterPro" id="IPR034291">
    <property type="entry name" value="TMP_synthase"/>
</dbReference>